<evidence type="ECO:0000256" key="8">
    <source>
        <dbReference type="ARBA" id="ARBA00022801"/>
    </source>
</evidence>
<evidence type="ECO:0000256" key="14">
    <source>
        <dbReference type="ARBA" id="ARBA00034532"/>
    </source>
</evidence>
<evidence type="ECO:0000256" key="9">
    <source>
        <dbReference type="ARBA" id="ARBA00022840"/>
    </source>
</evidence>
<dbReference type="PROSITE" id="PS00674">
    <property type="entry name" value="AAA"/>
    <property type="match status" value="1"/>
</dbReference>
<name>A0AAW0G4E3_9APHY</name>
<dbReference type="SUPFAM" id="SSF50692">
    <property type="entry name" value="ADC-like"/>
    <property type="match status" value="1"/>
</dbReference>
<dbReference type="InterPro" id="IPR041569">
    <property type="entry name" value="AAA_lid_3"/>
</dbReference>
<organism evidence="20 21">
    <name type="scientific">Cerrena zonata</name>
    <dbReference type="NCBI Taxonomy" id="2478898"/>
    <lineage>
        <taxon>Eukaryota</taxon>
        <taxon>Fungi</taxon>
        <taxon>Dikarya</taxon>
        <taxon>Basidiomycota</taxon>
        <taxon>Agaricomycotina</taxon>
        <taxon>Agaricomycetes</taxon>
        <taxon>Polyporales</taxon>
        <taxon>Cerrenaceae</taxon>
        <taxon>Cerrena</taxon>
    </lineage>
</organism>
<dbReference type="GO" id="GO:0005524">
    <property type="term" value="F:ATP binding"/>
    <property type="evidence" value="ECO:0007669"/>
    <property type="project" value="UniProtKB-KW"/>
</dbReference>
<proteinExistence type="inferred from homology"/>
<evidence type="ECO:0000313" key="20">
    <source>
        <dbReference type="EMBL" id="KAK7687731.1"/>
    </source>
</evidence>
<keyword evidence="6" id="KW-0677">Repeat</keyword>
<reference evidence="20 21" key="1">
    <citation type="submission" date="2022-09" db="EMBL/GenBank/DDBJ databases">
        <authorList>
            <person name="Palmer J.M."/>
        </authorList>
    </citation>
    <scope>NUCLEOTIDE SEQUENCE [LARGE SCALE GENOMIC DNA]</scope>
    <source>
        <strain evidence="20 21">DSM 7382</strain>
    </source>
</reference>
<comment type="caution">
    <text evidence="20">The sequence shown here is derived from an EMBL/GenBank/DDBJ whole genome shotgun (WGS) entry which is preliminary data.</text>
</comment>
<evidence type="ECO:0000256" key="17">
    <source>
        <dbReference type="ARBA" id="ARBA00064205"/>
    </source>
</evidence>
<keyword evidence="21" id="KW-1185">Reference proteome</keyword>
<evidence type="ECO:0000256" key="11">
    <source>
        <dbReference type="ARBA" id="ARBA00023136"/>
    </source>
</evidence>
<comment type="catalytic activity">
    <reaction evidence="16">
        <text>ATP + H2O = ADP + phosphate + H(+)</text>
        <dbReference type="Rhea" id="RHEA:13065"/>
        <dbReference type="ChEBI" id="CHEBI:15377"/>
        <dbReference type="ChEBI" id="CHEBI:15378"/>
        <dbReference type="ChEBI" id="CHEBI:30616"/>
        <dbReference type="ChEBI" id="CHEBI:43474"/>
        <dbReference type="ChEBI" id="CHEBI:456216"/>
    </reaction>
    <physiologicalReaction direction="left-to-right" evidence="16">
        <dbReference type="Rhea" id="RHEA:13066"/>
    </physiologicalReaction>
</comment>
<evidence type="ECO:0000256" key="2">
    <source>
        <dbReference type="ARBA" id="ARBA00006914"/>
    </source>
</evidence>
<evidence type="ECO:0000259" key="19">
    <source>
        <dbReference type="SMART" id="SM00382"/>
    </source>
</evidence>
<feature type="domain" description="AAA+ ATPase" evidence="19">
    <location>
        <begin position="432"/>
        <end position="579"/>
    </location>
</feature>
<evidence type="ECO:0000256" key="7">
    <source>
        <dbReference type="ARBA" id="ARBA00022741"/>
    </source>
</evidence>
<dbReference type="GO" id="GO:0005778">
    <property type="term" value="C:peroxisomal membrane"/>
    <property type="evidence" value="ECO:0007669"/>
    <property type="project" value="UniProtKB-SubCell"/>
</dbReference>
<dbReference type="InterPro" id="IPR027417">
    <property type="entry name" value="P-loop_NTPase"/>
</dbReference>
<comment type="subunit">
    <text evidence="17">Interacts with PEX6; forming the PEX1-PEX6 AAA ATPase complex, which is composed of a heterohexamer formed by a trimer of PEX1-PEX6 dimers.</text>
</comment>
<dbReference type="Pfam" id="PF09262">
    <property type="entry name" value="PEX-1N"/>
    <property type="match status" value="1"/>
</dbReference>
<evidence type="ECO:0000256" key="3">
    <source>
        <dbReference type="ARBA" id="ARBA00022448"/>
    </source>
</evidence>
<dbReference type="SUPFAM" id="SSF52540">
    <property type="entry name" value="P-loop containing nucleoside triphosphate hydrolases"/>
    <property type="match status" value="2"/>
</dbReference>
<comment type="similarity">
    <text evidence="2">Belongs to the AAA ATPase family.</text>
</comment>
<evidence type="ECO:0000313" key="21">
    <source>
        <dbReference type="Proteomes" id="UP001385951"/>
    </source>
</evidence>
<dbReference type="InterPro" id="IPR003959">
    <property type="entry name" value="ATPase_AAA_core"/>
</dbReference>
<dbReference type="Pfam" id="PF00004">
    <property type="entry name" value="AAA"/>
    <property type="match status" value="2"/>
</dbReference>
<keyword evidence="4" id="KW-0963">Cytoplasm</keyword>
<dbReference type="GO" id="GO:0005829">
    <property type="term" value="C:cytosol"/>
    <property type="evidence" value="ECO:0007669"/>
    <property type="project" value="UniProtKB-SubCell"/>
</dbReference>
<keyword evidence="11" id="KW-0472">Membrane</keyword>
<feature type="region of interest" description="Disordered" evidence="18">
    <location>
        <begin position="197"/>
        <end position="229"/>
    </location>
</feature>
<evidence type="ECO:0000256" key="15">
    <source>
        <dbReference type="ARBA" id="ARBA00046271"/>
    </source>
</evidence>
<dbReference type="InterPro" id="IPR029067">
    <property type="entry name" value="CDC48_domain_2-like_sf"/>
</dbReference>
<dbReference type="GO" id="GO:0016887">
    <property type="term" value="F:ATP hydrolysis activity"/>
    <property type="evidence" value="ECO:0007669"/>
    <property type="project" value="InterPro"/>
</dbReference>
<dbReference type="SMART" id="SM00382">
    <property type="entry name" value="AAA"/>
    <property type="match status" value="2"/>
</dbReference>
<accession>A0AAW0G4E3</accession>
<keyword evidence="7" id="KW-0547">Nucleotide-binding</keyword>
<gene>
    <name evidence="20" type="ORF">QCA50_008947</name>
</gene>
<protein>
    <recommendedName>
        <fullName evidence="14">Peroxisomal ATPase PEX1</fullName>
    </recommendedName>
    <alternativeName>
        <fullName evidence="13">Peroxin-1</fullName>
    </alternativeName>
</protein>
<dbReference type="Proteomes" id="UP001385951">
    <property type="component" value="Unassembled WGS sequence"/>
</dbReference>
<dbReference type="CDD" id="cd00009">
    <property type="entry name" value="AAA"/>
    <property type="match status" value="1"/>
</dbReference>
<feature type="compositionally biased region" description="Low complexity" evidence="18">
    <location>
        <begin position="210"/>
        <end position="225"/>
    </location>
</feature>
<dbReference type="FunFam" id="1.10.8.60:FF:000105">
    <property type="entry name" value="PeRoXisome assembly factor"/>
    <property type="match status" value="1"/>
</dbReference>
<dbReference type="SUPFAM" id="SSF54585">
    <property type="entry name" value="Cdc48 domain 2-like"/>
    <property type="match status" value="1"/>
</dbReference>
<evidence type="ECO:0000256" key="18">
    <source>
        <dbReference type="SAM" id="MobiDB-lite"/>
    </source>
</evidence>
<comment type="subcellular location">
    <subcellularLocation>
        <location evidence="1">Cytoplasm</location>
        <location evidence="1">Cytosol</location>
    </subcellularLocation>
    <subcellularLocation>
        <location evidence="15">Peroxisome membrane</location>
    </subcellularLocation>
</comment>
<dbReference type="PANTHER" id="PTHR23077:SF12">
    <property type="entry name" value="PEROXISOMAL ATPASE PEX1"/>
    <property type="match status" value="1"/>
</dbReference>
<dbReference type="InterPro" id="IPR050168">
    <property type="entry name" value="AAA_ATPase_domain"/>
</dbReference>
<evidence type="ECO:0000256" key="5">
    <source>
        <dbReference type="ARBA" id="ARBA00022593"/>
    </source>
</evidence>
<dbReference type="InterPro" id="IPR009010">
    <property type="entry name" value="Asp_de-COase-like_dom_sf"/>
</dbReference>
<keyword evidence="10" id="KW-0653">Protein transport</keyword>
<dbReference type="InterPro" id="IPR003960">
    <property type="entry name" value="ATPase_AAA_CS"/>
</dbReference>
<evidence type="ECO:0000256" key="1">
    <source>
        <dbReference type="ARBA" id="ARBA00004514"/>
    </source>
</evidence>
<dbReference type="PANTHER" id="PTHR23077">
    <property type="entry name" value="AAA-FAMILY ATPASE"/>
    <property type="match status" value="1"/>
</dbReference>
<keyword evidence="12" id="KW-0576">Peroxisome</keyword>
<dbReference type="InterPro" id="IPR003593">
    <property type="entry name" value="AAA+_ATPase"/>
</dbReference>
<keyword evidence="8" id="KW-0378">Hydrolase</keyword>
<feature type="domain" description="AAA+ ATPase" evidence="19">
    <location>
        <begin position="717"/>
        <end position="853"/>
    </location>
</feature>
<evidence type="ECO:0000256" key="6">
    <source>
        <dbReference type="ARBA" id="ARBA00022737"/>
    </source>
</evidence>
<dbReference type="CDD" id="cd19526">
    <property type="entry name" value="RecA-like_PEX1_r2"/>
    <property type="match status" value="1"/>
</dbReference>
<dbReference type="FunFam" id="3.40.50.300:FF:000149">
    <property type="entry name" value="Nuclear valosin-containing protein-like"/>
    <property type="match status" value="1"/>
</dbReference>
<evidence type="ECO:0000256" key="4">
    <source>
        <dbReference type="ARBA" id="ARBA00022490"/>
    </source>
</evidence>
<sequence length="1046" mass="115114">MPRHARIHYVSLRSSLVNLPISIYGPLLGRGVRPQGLAVHLTLVSSSKQQSNGPVKREAYVGWTGMASSSSLAQFNSASSTREERGLETIEIDPQFAEGLGFAQGDVVEIGLLHDLGYASSVGTEPLTPDDWEILEIHASHVESTLLSQVRVAAVGQEIDVWVLGRTRVRLRVVSLEPSVEKALLLTTSTEVSIAPKTRSVKTNAPVPKPTSTLTQPTTTSTSQPDLKTKPLAFRVLPQRVLPPISPTCSALDDGSISAIIFVSRMDLRQMSQLRLAEFCDVVDDRGKCWNASVQRLVSPQDPNPSGGNTNAPVPVPVPKVLVPTEGKTATASQHVGPKDEVLLVWSPQLSIPDGSAVIHGSLLGVEDYDNIRIVMKDVSTYTVGYETPHMSSVTSHSLPKLAGVDKVLKECVEFCEATYLTQRANKEKVRGVPGLLVTGRSGSGKTSILNAIARHLQYSDKTYSYVLKVDLAQYTTMPVPRIKALFNYWFEKAYWHRPSIILFDNMDKLMAAEEEHAESFRQRHVAELFINTYGSAFKTIQPDCTGILFLASAESKATLHPNLMATHIFKQTVNLKPPGKDERKEMLVHLVQSHTSVSDLTEDPAQSLNYTALAMDTEGYLITDMKDLVSRAVHQAAIRVAEYEDEEGFKPYLLPEDFTKAQKDFVPLSLRDVPLHKSEVAWADIGGLQETKRVIRETLEWPTKYAPIFAQSPLRLRQGLLLYGYPGCGKTLIASAVAKECGLNFITVKGPELLNKYIGASEQSVRELFERANAAKPCVLFFDEFDSIAPKRGHDSTGVTDRVVNQLLTQLDGVEGLDGVYVLAATSRPDLIDSALLRPGRLDKSLLCDMPDVQDRKEILEAVSRKVKISPAVNLEDIARDAEGFSGADLQALIYNAHLEVVHETIAAAKLESSEHNSSRRRDSADEIGHVRYTVIGGSAGGLNKVLTRAEEDSMQRKLRRMVANTMRGPGKSDDVSSDTQKRPPIQHEICEKHIRHVLKTTRPSVPTQERQRLRRIYDAFVDDRSGDLPVPPDAGGVGLRATLM</sequence>
<dbReference type="GO" id="GO:0016558">
    <property type="term" value="P:protein import into peroxisome matrix"/>
    <property type="evidence" value="ECO:0007669"/>
    <property type="project" value="TreeGrafter"/>
</dbReference>
<evidence type="ECO:0000256" key="16">
    <source>
        <dbReference type="ARBA" id="ARBA00048778"/>
    </source>
</evidence>
<dbReference type="AlphaFoldDB" id="A0AAW0G4E3"/>
<dbReference type="InterPro" id="IPR015342">
    <property type="entry name" value="PEX1-N_C-lobe"/>
</dbReference>
<dbReference type="Gene3D" id="3.40.50.300">
    <property type="entry name" value="P-loop containing nucleotide triphosphate hydrolases"/>
    <property type="match status" value="2"/>
</dbReference>
<evidence type="ECO:0000256" key="13">
    <source>
        <dbReference type="ARBA" id="ARBA00032509"/>
    </source>
</evidence>
<evidence type="ECO:0000256" key="10">
    <source>
        <dbReference type="ARBA" id="ARBA00022927"/>
    </source>
</evidence>
<keyword evidence="9" id="KW-0067">ATP-binding</keyword>
<keyword evidence="3" id="KW-0813">Transport</keyword>
<dbReference type="Gene3D" id="3.10.330.10">
    <property type="match status" value="1"/>
</dbReference>
<evidence type="ECO:0000256" key="12">
    <source>
        <dbReference type="ARBA" id="ARBA00023140"/>
    </source>
</evidence>
<dbReference type="EMBL" id="JASBNA010000012">
    <property type="protein sequence ID" value="KAK7687731.1"/>
    <property type="molecule type" value="Genomic_DNA"/>
</dbReference>
<dbReference type="Gene3D" id="1.10.8.60">
    <property type="match status" value="2"/>
</dbReference>
<keyword evidence="5" id="KW-0962">Peroxisome biogenesis</keyword>
<dbReference type="Pfam" id="PF17862">
    <property type="entry name" value="AAA_lid_3"/>
    <property type="match status" value="1"/>
</dbReference>